<evidence type="ECO:0000256" key="3">
    <source>
        <dbReference type="ARBA" id="ARBA00023004"/>
    </source>
</evidence>
<dbReference type="AlphaFoldDB" id="V5BLX3"/>
<dbReference type="Gene3D" id="3.40.5.90">
    <property type="entry name" value="CDGSH iron-sulfur domain, mitoNEET-type"/>
    <property type="match status" value="2"/>
</dbReference>
<evidence type="ECO:0000256" key="1">
    <source>
        <dbReference type="ARBA" id="ARBA00022714"/>
    </source>
</evidence>
<organism evidence="6 7">
    <name type="scientific">Methyloglobulus morosus KoM1</name>
    <dbReference type="NCBI Taxonomy" id="1116472"/>
    <lineage>
        <taxon>Bacteria</taxon>
        <taxon>Pseudomonadati</taxon>
        <taxon>Pseudomonadota</taxon>
        <taxon>Gammaproteobacteria</taxon>
        <taxon>Methylococcales</taxon>
        <taxon>Methylococcaceae</taxon>
        <taxon>Methyloglobulus</taxon>
    </lineage>
</organism>
<keyword evidence="1" id="KW-0001">2Fe-2S</keyword>
<dbReference type="InterPro" id="IPR042216">
    <property type="entry name" value="MitoNEET_CISD"/>
</dbReference>
<dbReference type="GO" id="GO:0046872">
    <property type="term" value="F:metal ion binding"/>
    <property type="evidence" value="ECO:0007669"/>
    <property type="project" value="UniProtKB-KW"/>
</dbReference>
<dbReference type="Proteomes" id="UP000017842">
    <property type="component" value="Unassembled WGS sequence"/>
</dbReference>
<keyword evidence="2" id="KW-0479">Metal-binding</keyword>
<dbReference type="RefSeq" id="WP_023496140.1">
    <property type="nucleotide sequence ID" value="NZ_AYLO01000132.1"/>
</dbReference>
<keyword evidence="3" id="KW-0408">Iron</keyword>
<dbReference type="GO" id="GO:0051537">
    <property type="term" value="F:2 iron, 2 sulfur cluster binding"/>
    <property type="evidence" value="ECO:0007669"/>
    <property type="project" value="UniProtKB-KW"/>
</dbReference>
<dbReference type="InterPro" id="IPR018967">
    <property type="entry name" value="FeS-contain_CDGSH-typ"/>
</dbReference>
<dbReference type="OrthoDB" id="9795032at2"/>
<dbReference type="EMBL" id="AYLO01000132">
    <property type="protein sequence ID" value="ESS68804.1"/>
    <property type="molecule type" value="Genomic_DNA"/>
</dbReference>
<keyword evidence="7" id="KW-1185">Reference proteome</keyword>
<gene>
    <name evidence="6" type="ORF">MGMO_143c00050</name>
</gene>
<dbReference type="GO" id="GO:0005737">
    <property type="term" value="C:cytoplasm"/>
    <property type="evidence" value="ECO:0007669"/>
    <property type="project" value="UniProtKB-ARBA"/>
</dbReference>
<proteinExistence type="predicted"/>
<evidence type="ECO:0000313" key="6">
    <source>
        <dbReference type="EMBL" id="ESS68804.1"/>
    </source>
</evidence>
<evidence type="ECO:0000313" key="7">
    <source>
        <dbReference type="Proteomes" id="UP000017842"/>
    </source>
</evidence>
<name>V5BLX3_9GAMM</name>
<reference evidence="6 7" key="1">
    <citation type="journal article" date="2013" name="Genome Announc.">
        <title>Draft Genome Sequence of the Methanotrophic Gammaproteobacterium Methyloglobulus morosus DSM 22980 Strain KoM1.</title>
        <authorList>
            <person name="Poehlein A."/>
            <person name="Deutzmann J.S."/>
            <person name="Daniel R."/>
            <person name="Simeonova D.D."/>
        </authorList>
    </citation>
    <scope>NUCLEOTIDE SEQUENCE [LARGE SCALE GENOMIC DNA]</scope>
    <source>
        <strain evidence="6 7">KoM1</strain>
    </source>
</reference>
<accession>V5BLX3</accession>
<protein>
    <recommendedName>
        <fullName evidence="5">Iron-binding zinc finger CDGSH type domain-containing protein</fullName>
    </recommendedName>
</protein>
<dbReference type="STRING" id="1116472.MGMO_143c00050"/>
<dbReference type="Pfam" id="PF09360">
    <property type="entry name" value="zf-CDGSH"/>
    <property type="match status" value="2"/>
</dbReference>
<evidence type="ECO:0000256" key="4">
    <source>
        <dbReference type="ARBA" id="ARBA00023014"/>
    </source>
</evidence>
<dbReference type="InterPro" id="IPR052950">
    <property type="entry name" value="CISD"/>
</dbReference>
<feature type="domain" description="Iron-binding zinc finger CDGSH type" evidence="5">
    <location>
        <begin position="46"/>
        <end position="78"/>
    </location>
</feature>
<comment type="caution">
    <text evidence="6">The sequence shown here is derived from an EMBL/GenBank/DDBJ whole genome shotgun (WGS) entry which is preliminary data.</text>
</comment>
<dbReference type="SMART" id="SM00704">
    <property type="entry name" value="ZnF_CDGSH"/>
    <property type="match status" value="2"/>
</dbReference>
<dbReference type="eggNOG" id="COG3369">
    <property type="taxonomic scope" value="Bacteria"/>
</dbReference>
<dbReference type="PANTHER" id="PTHR46491">
    <property type="entry name" value="CDGSH IRON SULFUR DOMAIN PROTEIN HOMOLOG"/>
    <property type="match status" value="1"/>
</dbReference>
<evidence type="ECO:0000256" key="2">
    <source>
        <dbReference type="ARBA" id="ARBA00022723"/>
    </source>
</evidence>
<evidence type="ECO:0000259" key="5">
    <source>
        <dbReference type="SMART" id="SM00704"/>
    </source>
</evidence>
<feature type="domain" description="Iron-binding zinc finger CDGSH type" evidence="5">
    <location>
        <begin position="9"/>
        <end position="45"/>
    </location>
</feature>
<keyword evidence="4" id="KW-0411">Iron-sulfur</keyword>
<sequence>MDKPKIAADHPNVCELEAGSYYWCACGHSENGSFCDGSHKTTPFTPLKFELTETKTVAICQCKQTKNPPYCDGSHKVL</sequence>
<dbReference type="PANTHER" id="PTHR46491:SF3">
    <property type="entry name" value="CDGSH IRON-SULFUR DOMAIN-CONTAINING PROTEIN 3, MITOCHONDRIAL"/>
    <property type="match status" value="1"/>
</dbReference>